<sequence>MNPPPKVIEGYFKRVGNLSSKGGGSAEALQSGTLFFDKHALMVKKWNLEMNMTKEEVQTVDVWVQLPGLHVKYWSNVSLSKIVSQIDHHTARRTRLAYARVLVEVPINQELTEEVTFENEKGMEVRQPIHYEWMPLKCHSCGMHSNLRSNAIAGHG</sequence>
<evidence type="ECO:0000313" key="2">
    <source>
        <dbReference type="Proteomes" id="UP001153076"/>
    </source>
</evidence>
<dbReference type="AlphaFoldDB" id="A0A9Q1Q8B5"/>
<reference evidence="1" key="1">
    <citation type="submission" date="2022-04" db="EMBL/GenBank/DDBJ databases">
        <title>Carnegiea gigantea Genome sequencing and assembly v2.</title>
        <authorList>
            <person name="Copetti D."/>
            <person name="Sanderson M.J."/>
            <person name="Burquez A."/>
            <person name="Wojciechowski M.F."/>
        </authorList>
    </citation>
    <scope>NUCLEOTIDE SEQUENCE</scope>
    <source>
        <strain evidence="1">SGP5-SGP5p</strain>
        <tissue evidence="1">Aerial part</tissue>
    </source>
</reference>
<dbReference type="PANTHER" id="PTHR31286:SF165">
    <property type="entry name" value="DUF4283 DOMAIN-CONTAINING PROTEIN"/>
    <property type="match status" value="1"/>
</dbReference>
<dbReference type="Proteomes" id="UP001153076">
    <property type="component" value="Unassembled WGS sequence"/>
</dbReference>
<protein>
    <recommendedName>
        <fullName evidence="3">DUF4283 domain-containing protein</fullName>
    </recommendedName>
</protein>
<evidence type="ECO:0008006" key="3">
    <source>
        <dbReference type="Google" id="ProtNLM"/>
    </source>
</evidence>
<dbReference type="EMBL" id="JAKOGI010000655">
    <property type="protein sequence ID" value="KAJ8431911.1"/>
    <property type="molecule type" value="Genomic_DNA"/>
</dbReference>
<dbReference type="PANTHER" id="PTHR31286">
    <property type="entry name" value="GLYCINE-RICH CELL WALL STRUCTURAL PROTEIN 1.8-LIKE"/>
    <property type="match status" value="1"/>
</dbReference>
<dbReference type="InterPro" id="IPR040256">
    <property type="entry name" value="At4g02000-like"/>
</dbReference>
<proteinExistence type="predicted"/>
<organism evidence="1 2">
    <name type="scientific">Carnegiea gigantea</name>
    <dbReference type="NCBI Taxonomy" id="171969"/>
    <lineage>
        <taxon>Eukaryota</taxon>
        <taxon>Viridiplantae</taxon>
        <taxon>Streptophyta</taxon>
        <taxon>Embryophyta</taxon>
        <taxon>Tracheophyta</taxon>
        <taxon>Spermatophyta</taxon>
        <taxon>Magnoliopsida</taxon>
        <taxon>eudicotyledons</taxon>
        <taxon>Gunneridae</taxon>
        <taxon>Pentapetalae</taxon>
        <taxon>Caryophyllales</taxon>
        <taxon>Cactineae</taxon>
        <taxon>Cactaceae</taxon>
        <taxon>Cactoideae</taxon>
        <taxon>Echinocereeae</taxon>
        <taxon>Carnegiea</taxon>
    </lineage>
</organism>
<keyword evidence="2" id="KW-1185">Reference proteome</keyword>
<accession>A0A9Q1Q8B5</accession>
<evidence type="ECO:0000313" key="1">
    <source>
        <dbReference type="EMBL" id="KAJ8431911.1"/>
    </source>
</evidence>
<comment type="caution">
    <text evidence="1">The sequence shown here is derived from an EMBL/GenBank/DDBJ whole genome shotgun (WGS) entry which is preliminary data.</text>
</comment>
<name>A0A9Q1Q8B5_9CARY</name>
<gene>
    <name evidence="1" type="ORF">Cgig2_013659</name>
</gene>
<dbReference type="OrthoDB" id="1302647at2759"/>